<feature type="region of interest" description="Disordered" evidence="1">
    <location>
        <begin position="383"/>
        <end position="406"/>
    </location>
</feature>
<sequence>MDDGDSVMTGDENVPPQEIKDSVEALMRHSENHRAEGESLFDWSSICEELEVAVNGHDSTDAGRRSGAVLTSAAEKGHLQYQCLDDCFANTTLGDIEGLNLPGAYGKRPFGDVWTAWKAASIFIRKELTVPQKIRLFKDRAVSLDVEALTRVLKLAYSVCTDWTEFLCTTSTISKHEAIDGNCIIDFYKPAFSDLKKDLADDSRAAKKPKQGPTGFAAPETALLMEKDGPKGGLITKVVTSFSTLRDTLMEWTTFGTWIIVFPMENKGKIEIFQEIVKIVKDHVEDGGHVVTAWTPITATNMAKWTSMVKLWKTLDWIFVKLGGNQVITTASCSLVNDKVFVEAGSPEGTSQFYNAYLGVAAAKQLYCAICKKATKFQLPTLEQSSRTTTRRRGGMWEKDANLERP</sequence>
<accession>A0AAN8J1M4</accession>
<keyword evidence="3" id="KW-1185">Reference proteome</keyword>
<evidence type="ECO:0000313" key="3">
    <source>
        <dbReference type="Proteomes" id="UP001331761"/>
    </source>
</evidence>
<gene>
    <name evidence="2" type="ORF">GCK32_009172</name>
</gene>
<name>A0AAN8J1M4_TRICO</name>
<feature type="compositionally biased region" description="Basic and acidic residues" evidence="1">
    <location>
        <begin position="395"/>
        <end position="406"/>
    </location>
</feature>
<dbReference type="Proteomes" id="UP001331761">
    <property type="component" value="Unassembled WGS sequence"/>
</dbReference>
<dbReference type="EMBL" id="WIXE01012714">
    <property type="protein sequence ID" value="KAK5975709.1"/>
    <property type="molecule type" value="Genomic_DNA"/>
</dbReference>
<organism evidence="2 3">
    <name type="scientific">Trichostrongylus colubriformis</name>
    <name type="common">Black scour worm</name>
    <dbReference type="NCBI Taxonomy" id="6319"/>
    <lineage>
        <taxon>Eukaryota</taxon>
        <taxon>Metazoa</taxon>
        <taxon>Ecdysozoa</taxon>
        <taxon>Nematoda</taxon>
        <taxon>Chromadorea</taxon>
        <taxon>Rhabditida</taxon>
        <taxon>Rhabditina</taxon>
        <taxon>Rhabditomorpha</taxon>
        <taxon>Strongyloidea</taxon>
        <taxon>Trichostrongylidae</taxon>
        <taxon>Trichostrongylus</taxon>
    </lineage>
</organism>
<evidence type="ECO:0000313" key="2">
    <source>
        <dbReference type="EMBL" id="KAK5975709.1"/>
    </source>
</evidence>
<reference evidence="2 3" key="1">
    <citation type="submission" date="2019-10" db="EMBL/GenBank/DDBJ databases">
        <title>Assembly and Annotation for the nematode Trichostrongylus colubriformis.</title>
        <authorList>
            <person name="Martin J."/>
        </authorList>
    </citation>
    <scope>NUCLEOTIDE SEQUENCE [LARGE SCALE GENOMIC DNA]</scope>
    <source>
        <strain evidence="2">G859</strain>
        <tissue evidence="2">Whole worm</tissue>
    </source>
</reference>
<protein>
    <submittedName>
        <fullName evidence="2">Uncharacterized protein</fullName>
    </submittedName>
</protein>
<evidence type="ECO:0000256" key="1">
    <source>
        <dbReference type="SAM" id="MobiDB-lite"/>
    </source>
</evidence>
<dbReference type="AlphaFoldDB" id="A0AAN8J1M4"/>
<proteinExistence type="predicted"/>
<feature type="non-terminal residue" evidence="2">
    <location>
        <position position="406"/>
    </location>
</feature>
<comment type="caution">
    <text evidence="2">The sequence shown here is derived from an EMBL/GenBank/DDBJ whole genome shotgun (WGS) entry which is preliminary data.</text>
</comment>